<evidence type="ECO:0000313" key="4">
    <source>
        <dbReference type="Proteomes" id="UP000198919"/>
    </source>
</evidence>
<protein>
    <submittedName>
        <fullName evidence="2">Exported protein</fullName>
    </submittedName>
</protein>
<reference evidence="4" key="2">
    <citation type="submission" date="2016-10" db="EMBL/GenBank/DDBJ databases">
        <authorList>
            <person name="Varghese N."/>
            <person name="Submissions S."/>
        </authorList>
    </citation>
    <scope>NUCLEOTIDE SEQUENCE [LARGE SCALE GENOMIC DNA]</scope>
    <source>
        <strain evidence="4">DSM 17908</strain>
    </source>
</reference>
<evidence type="ECO:0000256" key="1">
    <source>
        <dbReference type="SAM" id="Phobius"/>
    </source>
</evidence>
<dbReference type="Proteomes" id="UP000198919">
    <property type="component" value="Unassembled WGS sequence"/>
</dbReference>
<keyword evidence="5" id="KW-1185">Reference proteome</keyword>
<reference evidence="2 5" key="3">
    <citation type="journal article" date="2017" name="Nat. Microbiol.">
        <title>Natural product diversity associated with the nematode symbionts Photorhabdus and Xenorhabdus.</title>
        <authorList>
            <person name="Tobias N.J."/>
            <person name="Wolff H."/>
            <person name="Djahanschiri B."/>
            <person name="Grundmann F."/>
            <person name="Kronenwerth M."/>
            <person name="Shi Y.M."/>
            <person name="Simonyi S."/>
            <person name="Grun P."/>
            <person name="Shapiro-Ilan D."/>
            <person name="Pidot S.J."/>
            <person name="Stinear T.P."/>
            <person name="Ebersberger I."/>
            <person name="Bode H.B."/>
        </authorList>
    </citation>
    <scope>NUCLEOTIDE SEQUENCE [LARGE SCALE GENOMIC DNA]</scope>
    <source>
        <strain evidence="2 5">DSM 17908</strain>
    </source>
</reference>
<sequence length="114" mass="12868">MMAEKRKRARLRKGIGLLLIIALVMVVTLAIGWAGGNYPETLSALNRGLERYQSLWLLWRLSLYGGLLWGGWKIGQRVKHQAEYRTTLRRMMAASGLFILLGEYALFVSQGSVS</sequence>
<dbReference type="STRING" id="351675.SAMN05421680_1414"/>
<evidence type="ECO:0000313" key="3">
    <source>
        <dbReference type="EMBL" id="SFK24930.1"/>
    </source>
</evidence>
<dbReference type="AlphaFoldDB" id="A0A1I3XZI3"/>
<reference evidence="3" key="1">
    <citation type="submission" date="2016-10" db="EMBL/GenBank/DDBJ databases">
        <authorList>
            <person name="de Groot N.N."/>
        </authorList>
    </citation>
    <scope>NUCLEOTIDE SEQUENCE [LARGE SCALE GENOMIC DNA]</scope>
    <source>
        <strain evidence="3">DSM 17908</strain>
    </source>
</reference>
<feature type="transmembrane region" description="Helical" evidence="1">
    <location>
        <begin position="93"/>
        <end position="113"/>
    </location>
</feature>
<dbReference type="Proteomes" id="UP000224607">
    <property type="component" value="Unassembled WGS sequence"/>
</dbReference>
<dbReference type="OrthoDB" id="6547738at2"/>
<keyword evidence="1" id="KW-0812">Transmembrane</keyword>
<proteinExistence type="predicted"/>
<evidence type="ECO:0000313" key="2">
    <source>
        <dbReference type="EMBL" id="PHM37801.1"/>
    </source>
</evidence>
<gene>
    <name evidence="3" type="ORF">SAMN05421680_1414</name>
    <name evidence="2" type="ORF">Xmau_03764</name>
</gene>
<dbReference type="EMBL" id="NITY01000019">
    <property type="protein sequence ID" value="PHM37801.1"/>
    <property type="molecule type" value="Genomic_DNA"/>
</dbReference>
<keyword evidence="1" id="KW-1133">Transmembrane helix</keyword>
<dbReference type="RefSeq" id="WP_092514453.1">
    <property type="nucleotide sequence ID" value="NZ_CAWNQB010000011.1"/>
</dbReference>
<feature type="transmembrane region" description="Helical" evidence="1">
    <location>
        <begin position="15"/>
        <end position="34"/>
    </location>
</feature>
<name>A0A1I3XZI3_9GAMM</name>
<keyword evidence="1" id="KW-0472">Membrane</keyword>
<organism evidence="3 4">
    <name type="scientific">Xenorhabdus mauleonii</name>
    <dbReference type="NCBI Taxonomy" id="351675"/>
    <lineage>
        <taxon>Bacteria</taxon>
        <taxon>Pseudomonadati</taxon>
        <taxon>Pseudomonadota</taxon>
        <taxon>Gammaproteobacteria</taxon>
        <taxon>Enterobacterales</taxon>
        <taxon>Morganellaceae</taxon>
        <taxon>Xenorhabdus</taxon>
    </lineage>
</organism>
<dbReference type="EMBL" id="FORG01000041">
    <property type="protein sequence ID" value="SFK24930.1"/>
    <property type="molecule type" value="Genomic_DNA"/>
</dbReference>
<feature type="transmembrane region" description="Helical" evidence="1">
    <location>
        <begin position="54"/>
        <end position="72"/>
    </location>
</feature>
<evidence type="ECO:0000313" key="5">
    <source>
        <dbReference type="Proteomes" id="UP000224607"/>
    </source>
</evidence>
<accession>A0A1I3XZI3</accession>